<gene>
    <name evidence="2" type="ORF">HGM15179_007236</name>
</gene>
<accession>A0A8K1GKV0</accession>
<proteinExistence type="predicted"/>
<sequence>MAAQGPPVIKRRPPRRRSRHEEEEPEDELTDLGELGEINEPVENFEFKLSLNSQQYRGRGHKAPNVILCVGFVRPLGTLQKDGPKNGPQGTRENNKDINVSLVI</sequence>
<dbReference type="EMBL" id="SWJQ01000167">
    <property type="protein sequence ID" value="TRZ19868.1"/>
    <property type="molecule type" value="Genomic_DNA"/>
</dbReference>
<feature type="region of interest" description="Disordered" evidence="1">
    <location>
        <begin position="1"/>
        <end position="36"/>
    </location>
</feature>
<evidence type="ECO:0000313" key="2">
    <source>
        <dbReference type="EMBL" id="TRZ19868.1"/>
    </source>
</evidence>
<organism evidence="2 3">
    <name type="scientific">Zosterops borbonicus</name>
    <dbReference type="NCBI Taxonomy" id="364589"/>
    <lineage>
        <taxon>Eukaryota</taxon>
        <taxon>Metazoa</taxon>
        <taxon>Chordata</taxon>
        <taxon>Craniata</taxon>
        <taxon>Vertebrata</taxon>
        <taxon>Euteleostomi</taxon>
        <taxon>Archelosauria</taxon>
        <taxon>Archosauria</taxon>
        <taxon>Dinosauria</taxon>
        <taxon>Saurischia</taxon>
        <taxon>Theropoda</taxon>
        <taxon>Coelurosauria</taxon>
        <taxon>Aves</taxon>
        <taxon>Neognathae</taxon>
        <taxon>Neoaves</taxon>
        <taxon>Telluraves</taxon>
        <taxon>Australaves</taxon>
        <taxon>Passeriformes</taxon>
        <taxon>Sylvioidea</taxon>
        <taxon>Zosteropidae</taxon>
        <taxon>Zosterops</taxon>
    </lineage>
</organism>
<evidence type="ECO:0000313" key="3">
    <source>
        <dbReference type="Proteomes" id="UP000796761"/>
    </source>
</evidence>
<comment type="caution">
    <text evidence="2">The sequence shown here is derived from an EMBL/GenBank/DDBJ whole genome shotgun (WGS) entry which is preliminary data.</text>
</comment>
<dbReference type="Proteomes" id="UP000796761">
    <property type="component" value="Unassembled WGS sequence"/>
</dbReference>
<evidence type="ECO:0000256" key="1">
    <source>
        <dbReference type="SAM" id="MobiDB-lite"/>
    </source>
</evidence>
<dbReference type="AlphaFoldDB" id="A0A8K1GKV0"/>
<reference evidence="2" key="1">
    <citation type="submission" date="2019-04" db="EMBL/GenBank/DDBJ databases">
        <title>Genome assembly of Zosterops borbonicus 15179.</title>
        <authorList>
            <person name="Leroy T."/>
            <person name="Anselmetti Y."/>
            <person name="Tilak M.-K."/>
            <person name="Nabholz B."/>
        </authorList>
    </citation>
    <scope>NUCLEOTIDE SEQUENCE</scope>
    <source>
        <strain evidence="2">HGM_15179</strain>
        <tissue evidence="2">Muscle</tissue>
    </source>
</reference>
<feature type="compositionally biased region" description="Basic residues" evidence="1">
    <location>
        <begin position="9"/>
        <end position="18"/>
    </location>
</feature>
<feature type="region of interest" description="Disordered" evidence="1">
    <location>
        <begin position="78"/>
        <end position="104"/>
    </location>
</feature>
<keyword evidence="3" id="KW-1185">Reference proteome</keyword>
<protein>
    <submittedName>
        <fullName evidence="2">Uncharacterized protein</fullName>
    </submittedName>
</protein>
<name>A0A8K1GKV0_9PASS</name>